<accession>A0A0J6WPB1</accession>
<comment type="caution">
    <text evidence="1">The sequence shown here is derived from an EMBL/GenBank/DDBJ whole genome shotgun (WGS) entry which is preliminary data.</text>
</comment>
<keyword evidence="2" id="KW-1185">Reference proteome</keyword>
<organism evidence="1 2">
    <name type="scientific">Megasphaera cerevisiae DSM 20462</name>
    <dbReference type="NCBI Taxonomy" id="1122219"/>
    <lineage>
        <taxon>Bacteria</taxon>
        <taxon>Bacillati</taxon>
        <taxon>Bacillota</taxon>
        <taxon>Negativicutes</taxon>
        <taxon>Veillonellales</taxon>
        <taxon>Veillonellaceae</taxon>
        <taxon>Megasphaera</taxon>
    </lineage>
</organism>
<reference evidence="1 2" key="1">
    <citation type="submission" date="2015-06" db="EMBL/GenBank/DDBJ databases">
        <title>Draft genome sequence of beer spoilage bacterium Megasphaera cerevisiae type strain 20462.</title>
        <authorList>
            <person name="Kutumbaka K."/>
            <person name="Pasmowitz J."/>
            <person name="Mategko J."/>
            <person name="Reyes D."/>
            <person name="Friedrich A."/>
            <person name="Han S."/>
            <person name="Martens-Habbena W."/>
            <person name="Neal-McKinney J."/>
            <person name="Janagama H.K."/>
            <person name="Nadala C."/>
            <person name="Samadpour M."/>
        </authorList>
    </citation>
    <scope>NUCLEOTIDE SEQUENCE [LARGE SCALE GENOMIC DNA]</scope>
    <source>
        <strain evidence="1 2">DSM 20462</strain>
    </source>
</reference>
<dbReference type="InParanoid" id="A0A0J6WPB1"/>
<dbReference type="Proteomes" id="UP000036503">
    <property type="component" value="Unassembled WGS sequence"/>
</dbReference>
<evidence type="ECO:0000313" key="1">
    <source>
        <dbReference type="EMBL" id="KMO85240.1"/>
    </source>
</evidence>
<gene>
    <name evidence="1" type="ORF">AB840_14630</name>
</gene>
<sequence length="165" mass="19729">MSFLYGKIFQKKQTNKDRMPLVKIIEYFPETQNYYSFLEDQCQQGYKQMIISSRMMISLLEKYFEQNADIVEILFMEDDEELTQMVEKLLTKLKASRDEHVFERIIQRLKHFCNEECIEIQEIKIKYKSSVITIKSNGIVMINEKSYLQEKNDIESKILNVLDAV</sequence>
<protein>
    <submittedName>
        <fullName evidence="1">Uncharacterized protein</fullName>
    </submittedName>
</protein>
<dbReference type="EMBL" id="LEKT01000085">
    <property type="protein sequence ID" value="KMO85240.1"/>
    <property type="molecule type" value="Genomic_DNA"/>
</dbReference>
<name>A0A0J6WPB1_9FIRM</name>
<dbReference type="AlphaFoldDB" id="A0A0J6WPB1"/>
<dbReference type="PATRIC" id="fig|1122219.3.peg.3374"/>
<proteinExistence type="predicted"/>
<evidence type="ECO:0000313" key="2">
    <source>
        <dbReference type="Proteomes" id="UP000036503"/>
    </source>
</evidence>
<dbReference type="RefSeq" id="WP_048515582.1">
    <property type="nucleotide sequence ID" value="NZ_FUXD01000075.1"/>
</dbReference>